<protein>
    <recommendedName>
        <fullName evidence="3">N-acetyltransferase domain-containing protein</fullName>
    </recommendedName>
</protein>
<name>A0A8K0VCM8_9RHOB</name>
<dbReference type="RefSeq" id="WP_202688330.1">
    <property type="nucleotide sequence ID" value="NZ_JAESVN010000003.1"/>
</dbReference>
<dbReference type="AlphaFoldDB" id="A0A8K0VCM8"/>
<dbReference type="Proteomes" id="UP000648908">
    <property type="component" value="Unassembled WGS sequence"/>
</dbReference>
<comment type="caution">
    <text evidence="1">The sequence shown here is derived from an EMBL/GenBank/DDBJ whole genome shotgun (WGS) entry which is preliminary data.</text>
</comment>
<dbReference type="SUPFAM" id="SSF55729">
    <property type="entry name" value="Acyl-CoA N-acyltransferases (Nat)"/>
    <property type="match status" value="1"/>
</dbReference>
<evidence type="ECO:0000313" key="2">
    <source>
        <dbReference type="Proteomes" id="UP000648908"/>
    </source>
</evidence>
<gene>
    <name evidence="1" type="ORF">JL811_09315</name>
</gene>
<proteinExistence type="predicted"/>
<keyword evidence="2" id="KW-1185">Reference proteome</keyword>
<accession>A0A8K0VCM8</accession>
<sequence>MADTSLTDPDTPAADRLAIRPLASCLAAEWHGLRADLLPQEDPAVAAATLKRLVSQNGSDAAMLVLRGYRPVGLACYRITRGRDALDSVFEVTEWLFRPEASGTGAGAHLIGFLYMAAEAQGAPLVYWPSAVTGFRPAADATGPDRKAA</sequence>
<reference evidence="1" key="1">
    <citation type="submission" date="2021-01" db="EMBL/GenBank/DDBJ databases">
        <title>Tabrizicola alba sp. nov. a motile alkaliphilic bacterium isolated from a soda lake.</title>
        <authorList>
            <person name="Szuroczki S."/>
            <person name="Abbaszade G."/>
            <person name="Schumann P."/>
            <person name="Toth E."/>
        </authorList>
    </citation>
    <scope>NUCLEOTIDE SEQUENCE</scope>
    <source>
        <strain evidence="1">DMG-N-6</strain>
    </source>
</reference>
<dbReference type="Gene3D" id="3.40.630.30">
    <property type="match status" value="1"/>
</dbReference>
<dbReference type="EMBL" id="JAESVN010000003">
    <property type="protein sequence ID" value="MBL4917420.1"/>
    <property type="molecule type" value="Genomic_DNA"/>
</dbReference>
<evidence type="ECO:0008006" key="3">
    <source>
        <dbReference type="Google" id="ProtNLM"/>
    </source>
</evidence>
<dbReference type="InterPro" id="IPR016181">
    <property type="entry name" value="Acyl_CoA_acyltransferase"/>
</dbReference>
<evidence type="ECO:0000313" key="1">
    <source>
        <dbReference type="EMBL" id="MBL4917420.1"/>
    </source>
</evidence>
<organism evidence="1 2">
    <name type="scientific">Szabonella alba</name>
    <dbReference type="NCBI Taxonomy" id="2804194"/>
    <lineage>
        <taxon>Bacteria</taxon>
        <taxon>Pseudomonadati</taxon>
        <taxon>Pseudomonadota</taxon>
        <taxon>Alphaproteobacteria</taxon>
        <taxon>Rhodobacterales</taxon>
        <taxon>Paracoccaceae</taxon>
        <taxon>Szabonella</taxon>
    </lineage>
</organism>